<reference evidence="12 13" key="1">
    <citation type="journal article" date="2020" name="ISME J.">
        <title>Uncovering the hidden diversity of litter-decomposition mechanisms in mushroom-forming fungi.</title>
        <authorList>
            <person name="Floudas D."/>
            <person name="Bentzer J."/>
            <person name="Ahren D."/>
            <person name="Johansson T."/>
            <person name="Persson P."/>
            <person name="Tunlid A."/>
        </authorList>
    </citation>
    <scope>NUCLEOTIDE SEQUENCE [LARGE SCALE GENOMIC DNA]</scope>
    <source>
        <strain evidence="12 13">CBS 291.85</strain>
    </source>
</reference>
<feature type="compositionally biased region" description="Basic and acidic residues" evidence="10">
    <location>
        <begin position="436"/>
        <end position="461"/>
    </location>
</feature>
<keyword evidence="13" id="KW-1185">Reference proteome</keyword>
<dbReference type="CDD" id="cd03429">
    <property type="entry name" value="NUDIX_NADH_pyrophosphatase_Nudt13"/>
    <property type="match status" value="1"/>
</dbReference>
<evidence type="ECO:0000256" key="4">
    <source>
        <dbReference type="ARBA" id="ARBA00012381"/>
    </source>
</evidence>
<dbReference type="GO" id="GO:0005777">
    <property type="term" value="C:peroxisome"/>
    <property type="evidence" value="ECO:0007669"/>
    <property type="project" value="TreeGrafter"/>
</dbReference>
<dbReference type="InterPro" id="IPR020084">
    <property type="entry name" value="NUDIX_hydrolase_CS"/>
</dbReference>
<evidence type="ECO:0000256" key="7">
    <source>
        <dbReference type="ARBA" id="ARBA00022842"/>
    </source>
</evidence>
<proteinExistence type="inferred from homology"/>
<dbReference type="InterPro" id="IPR049734">
    <property type="entry name" value="NudC-like_C"/>
</dbReference>
<evidence type="ECO:0000256" key="2">
    <source>
        <dbReference type="ARBA" id="ARBA00001947"/>
    </source>
</evidence>
<dbReference type="Pfam" id="PF00293">
    <property type="entry name" value="NUDIX"/>
    <property type="match status" value="1"/>
</dbReference>
<dbReference type="EMBL" id="JAACJM010000052">
    <property type="protein sequence ID" value="KAF5357367.1"/>
    <property type="molecule type" value="Genomic_DNA"/>
</dbReference>
<name>A0A8H5LHJ3_9AGAR</name>
<evidence type="ECO:0000313" key="13">
    <source>
        <dbReference type="Proteomes" id="UP000559256"/>
    </source>
</evidence>
<dbReference type="GO" id="GO:0046872">
    <property type="term" value="F:metal ion binding"/>
    <property type="evidence" value="ECO:0007669"/>
    <property type="project" value="UniProtKB-KW"/>
</dbReference>
<dbReference type="PROSITE" id="PS51462">
    <property type="entry name" value="NUDIX"/>
    <property type="match status" value="1"/>
</dbReference>
<protein>
    <recommendedName>
        <fullName evidence="4">NAD(+) diphosphatase</fullName>
        <ecNumber evidence="4">3.6.1.22</ecNumber>
    </recommendedName>
</protein>
<sequence>MKDHVNMFGGSPLNRLSWLRSSPSFLNGLIGSPKTRFLLFNAGQPLLLTKAPDFAQNAGTLAFLSVNQVKPFLGQEPYFNQAKTPGELISKEEETSFTEAARHRGLPLVFLGLHEPQSDHGHGALPSSEFSSKSTDAANVIAKIEGTPYFSFDVADLELSEEEMTRILTETGATNDEQKLIWSDARAVMSTMSSFEGAVYAEARSMVDWNWRNKFCPGCGSPQYSLWGGWKITCSSLLPWADNSNRKRPCPSGKGLQNYAHPRTDGVVIMCTVDRSGDKILLGRSRKFPFKFFSALAGFIEPGETFEDAVSRELWEEAGIQIYPNSVVYHSGQPWPYPANLMCGFYARADERKEVRVDLDNELVEAKWYTREDVLEILNWGKEGEGTKIEWKKVSEAEKKAEDEQQKVMAQARARAQAQGQGEGKKEGEILSVWTENKDHQDVVEDKEKGKEKGKGKDEPPFRIPPTTAIAGVLIRDWAVGKVKFEPIEGDGEELVAKISNL</sequence>
<dbReference type="GO" id="GO:0005829">
    <property type="term" value="C:cytosol"/>
    <property type="evidence" value="ECO:0007669"/>
    <property type="project" value="TreeGrafter"/>
</dbReference>
<dbReference type="GO" id="GO:0006742">
    <property type="term" value="P:NADP+ catabolic process"/>
    <property type="evidence" value="ECO:0007669"/>
    <property type="project" value="TreeGrafter"/>
</dbReference>
<comment type="caution">
    <text evidence="12">The sequence shown here is derived from an EMBL/GenBank/DDBJ whole genome shotgun (WGS) entry which is preliminary data.</text>
</comment>
<comment type="catalytic activity">
    <reaction evidence="9">
        <text>a 5'-end NAD(+)-phospho-ribonucleoside in mRNA + H2O = a 5'-end phospho-adenosine-phospho-ribonucleoside in mRNA + beta-nicotinamide D-ribonucleotide + 2 H(+)</text>
        <dbReference type="Rhea" id="RHEA:60876"/>
        <dbReference type="Rhea" id="RHEA-COMP:15698"/>
        <dbReference type="Rhea" id="RHEA-COMP:15719"/>
        <dbReference type="ChEBI" id="CHEBI:14649"/>
        <dbReference type="ChEBI" id="CHEBI:15377"/>
        <dbReference type="ChEBI" id="CHEBI:15378"/>
        <dbReference type="ChEBI" id="CHEBI:144029"/>
        <dbReference type="ChEBI" id="CHEBI:144051"/>
    </reaction>
    <physiologicalReaction direction="left-to-right" evidence="9">
        <dbReference type="Rhea" id="RHEA:60877"/>
    </physiologicalReaction>
</comment>
<dbReference type="PANTHER" id="PTHR42904">
    <property type="entry name" value="NUDIX HYDROLASE, NUDC SUBFAMILY"/>
    <property type="match status" value="1"/>
</dbReference>
<gene>
    <name evidence="12" type="ORF">D9758_005902</name>
</gene>
<dbReference type="GO" id="GO:0019677">
    <property type="term" value="P:NAD+ catabolic process"/>
    <property type="evidence" value="ECO:0007669"/>
    <property type="project" value="TreeGrafter"/>
</dbReference>
<keyword evidence="7" id="KW-0460">Magnesium</keyword>
<dbReference type="Proteomes" id="UP000559256">
    <property type="component" value="Unassembled WGS sequence"/>
</dbReference>
<dbReference type="AlphaFoldDB" id="A0A8H5LHJ3"/>
<organism evidence="12 13">
    <name type="scientific">Tetrapyrgos nigripes</name>
    <dbReference type="NCBI Taxonomy" id="182062"/>
    <lineage>
        <taxon>Eukaryota</taxon>
        <taxon>Fungi</taxon>
        <taxon>Dikarya</taxon>
        <taxon>Basidiomycota</taxon>
        <taxon>Agaricomycotina</taxon>
        <taxon>Agaricomycetes</taxon>
        <taxon>Agaricomycetidae</taxon>
        <taxon>Agaricales</taxon>
        <taxon>Marasmiineae</taxon>
        <taxon>Marasmiaceae</taxon>
        <taxon>Tetrapyrgos</taxon>
    </lineage>
</organism>
<dbReference type="SUPFAM" id="SSF55811">
    <property type="entry name" value="Nudix"/>
    <property type="match status" value="1"/>
</dbReference>
<dbReference type="Gene3D" id="3.90.79.20">
    <property type="match status" value="1"/>
</dbReference>
<feature type="domain" description="Nudix hydrolase" evidence="11">
    <location>
        <begin position="262"/>
        <end position="394"/>
    </location>
</feature>
<dbReference type="PROSITE" id="PS00893">
    <property type="entry name" value="NUDIX_BOX"/>
    <property type="match status" value="1"/>
</dbReference>
<keyword evidence="8" id="KW-0520">NAD</keyword>
<dbReference type="EC" id="3.6.1.22" evidence="4"/>
<evidence type="ECO:0000259" key="11">
    <source>
        <dbReference type="PROSITE" id="PS51462"/>
    </source>
</evidence>
<dbReference type="GO" id="GO:0035529">
    <property type="term" value="F:NADH pyrophosphatase activity"/>
    <property type="evidence" value="ECO:0007669"/>
    <property type="project" value="TreeGrafter"/>
</dbReference>
<evidence type="ECO:0000256" key="5">
    <source>
        <dbReference type="ARBA" id="ARBA00022723"/>
    </source>
</evidence>
<comment type="similarity">
    <text evidence="3">Belongs to the Nudix hydrolase family. NudC subfamily.</text>
</comment>
<evidence type="ECO:0000313" key="12">
    <source>
        <dbReference type="EMBL" id="KAF5357367.1"/>
    </source>
</evidence>
<evidence type="ECO:0000256" key="1">
    <source>
        <dbReference type="ARBA" id="ARBA00001946"/>
    </source>
</evidence>
<dbReference type="Gene3D" id="3.90.79.10">
    <property type="entry name" value="Nucleoside Triphosphate Pyrophosphohydrolase"/>
    <property type="match status" value="1"/>
</dbReference>
<evidence type="ECO:0000256" key="8">
    <source>
        <dbReference type="ARBA" id="ARBA00023027"/>
    </source>
</evidence>
<feature type="region of interest" description="Disordered" evidence="10">
    <location>
        <begin position="413"/>
        <end position="465"/>
    </location>
</feature>
<dbReference type="OrthoDB" id="10249612at2759"/>
<dbReference type="PANTHER" id="PTHR42904:SF6">
    <property type="entry name" value="NAD-CAPPED RNA HYDROLASE NUDT12"/>
    <property type="match status" value="1"/>
</dbReference>
<comment type="cofactor">
    <cofactor evidence="1">
        <name>Mg(2+)</name>
        <dbReference type="ChEBI" id="CHEBI:18420"/>
    </cofactor>
</comment>
<dbReference type="InterPro" id="IPR015797">
    <property type="entry name" value="NUDIX_hydrolase-like_dom_sf"/>
</dbReference>
<comment type="cofactor">
    <cofactor evidence="2">
        <name>Zn(2+)</name>
        <dbReference type="ChEBI" id="CHEBI:29105"/>
    </cofactor>
</comment>
<keyword evidence="6" id="KW-0378">Hydrolase</keyword>
<dbReference type="InterPro" id="IPR050241">
    <property type="entry name" value="NAD-cap_RNA_hydrolase_NudC"/>
</dbReference>
<evidence type="ECO:0000256" key="9">
    <source>
        <dbReference type="ARBA" id="ARBA00023679"/>
    </source>
</evidence>
<evidence type="ECO:0000256" key="6">
    <source>
        <dbReference type="ARBA" id="ARBA00022801"/>
    </source>
</evidence>
<accession>A0A8H5LHJ3</accession>
<evidence type="ECO:0000256" key="3">
    <source>
        <dbReference type="ARBA" id="ARBA00009595"/>
    </source>
</evidence>
<keyword evidence="5" id="KW-0479">Metal-binding</keyword>
<dbReference type="InterPro" id="IPR000086">
    <property type="entry name" value="NUDIX_hydrolase_dom"/>
</dbReference>
<evidence type="ECO:0000256" key="10">
    <source>
        <dbReference type="SAM" id="MobiDB-lite"/>
    </source>
</evidence>